<evidence type="ECO:0000313" key="1">
    <source>
        <dbReference type="EMBL" id="RXN86868.1"/>
    </source>
</evidence>
<dbReference type="Proteomes" id="UP000290849">
    <property type="component" value="Unassembled WGS sequence"/>
</dbReference>
<organism evidence="1 2">
    <name type="scientific">Achromobacter aloeverae</name>
    <dbReference type="NCBI Taxonomy" id="1750518"/>
    <lineage>
        <taxon>Bacteria</taxon>
        <taxon>Pseudomonadati</taxon>
        <taxon>Pseudomonadota</taxon>
        <taxon>Betaproteobacteria</taxon>
        <taxon>Burkholderiales</taxon>
        <taxon>Alcaligenaceae</taxon>
        <taxon>Achromobacter</taxon>
    </lineage>
</organism>
<keyword evidence="2" id="KW-1185">Reference proteome</keyword>
<comment type="caution">
    <text evidence="1">The sequence shown here is derived from an EMBL/GenBank/DDBJ whole genome shotgun (WGS) entry which is preliminary data.</text>
</comment>
<accession>A0A4V1MRX8</accession>
<dbReference type="AlphaFoldDB" id="A0A4V1MRX8"/>
<proteinExistence type="predicted"/>
<reference evidence="1 2" key="1">
    <citation type="journal article" date="2017" name="Int. J. Syst. Evol. Microbiol.">
        <title>Achromobacter aloeverae sp. nov., isolated from the root of Aloe vera (L.) Burm.f.</title>
        <authorList>
            <person name="Kuncharoen N."/>
            <person name="Muramatsu Y."/>
            <person name="Shibata C."/>
            <person name="Kamakura Y."/>
            <person name="Nakagawa Y."/>
            <person name="Tanasupawat S."/>
        </authorList>
    </citation>
    <scope>NUCLEOTIDE SEQUENCE [LARGE SCALE GENOMIC DNA]</scope>
    <source>
        <strain evidence="1 2">AVA-1</strain>
    </source>
</reference>
<dbReference type="RefSeq" id="WP_129151868.1">
    <property type="nucleotide sequence ID" value="NZ_JBHSDO010000012.1"/>
</dbReference>
<gene>
    <name evidence="1" type="ORF">C7R54_18345</name>
</gene>
<name>A0A4V1MRX8_9BURK</name>
<sequence>MSAPLASVATQQWDRCGRPYTESTDEHYHGRDCWPPGPKILPASTYVSTVDDSSIVALANRVYLGENDDTSPFKIAKAMCGVEANQGHCDTLNIFTTMKPGLVFEVPTRDAIAGTTGVERWYREKFRQLANGQRWNRGSMAKDAALRLTHGEAGCPPL</sequence>
<protein>
    <submittedName>
        <fullName evidence="1">Uncharacterized protein</fullName>
    </submittedName>
</protein>
<evidence type="ECO:0000313" key="2">
    <source>
        <dbReference type="Proteomes" id="UP000290849"/>
    </source>
</evidence>
<dbReference type="EMBL" id="PYAL01000005">
    <property type="protein sequence ID" value="RXN86868.1"/>
    <property type="molecule type" value="Genomic_DNA"/>
</dbReference>